<name>A0ABS8TMQ9_DATST</name>
<dbReference type="InterPro" id="IPR013187">
    <property type="entry name" value="F-box-assoc_dom_typ3"/>
</dbReference>
<keyword evidence="4" id="KW-1185">Reference proteome</keyword>
<dbReference type="Pfam" id="PF08268">
    <property type="entry name" value="FBA_3"/>
    <property type="match status" value="1"/>
</dbReference>
<feature type="compositionally biased region" description="Basic residues" evidence="1">
    <location>
        <begin position="1"/>
        <end position="11"/>
    </location>
</feature>
<dbReference type="PANTHER" id="PTHR31111:SF136">
    <property type="entry name" value="F-BOX ASSOCIATED DOMAIN-CONTAINING PROTEIN"/>
    <property type="match status" value="1"/>
</dbReference>
<feature type="compositionally biased region" description="Basic and acidic residues" evidence="1">
    <location>
        <begin position="12"/>
        <end position="21"/>
    </location>
</feature>
<evidence type="ECO:0000313" key="3">
    <source>
        <dbReference type="EMBL" id="MCD7472186.1"/>
    </source>
</evidence>
<organism evidence="3 4">
    <name type="scientific">Datura stramonium</name>
    <name type="common">Jimsonweed</name>
    <name type="synonym">Common thornapple</name>
    <dbReference type="NCBI Taxonomy" id="4076"/>
    <lineage>
        <taxon>Eukaryota</taxon>
        <taxon>Viridiplantae</taxon>
        <taxon>Streptophyta</taxon>
        <taxon>Embryophyta</taxon>
        <taxon>Tracheophyta</taxon>
        <taxon>Spermatophyta</taxon>
        <taxon>Magnoliopsida</taxon>
        <taxon>eudicotyledons</taxon>
        <taxon>Gunneridae</taxon>
        <taxon>Pentapetalae</taxon>
        <taxon>asterids</taxon>
        <taxon>lamiids</taxon>
        <taxon>Solanales</taxon>
        <taxon>Solanaceae</taxon>
        <taxon>Solanoideae</taxon>
        <taxon>Datureae</taxon>
        <taxon>Datura</taxon>
    </lineage>
</organism>
<comment type="caution">
    <text evidence="3">The sequence shown here is derived from an EMBL/GenBank/DDBJ whole genome shotgun (WGS) entry which is preliminary data.</text>
</comment>
<evidence type="ECO:0000259" key="2">
    <source>
        <dbReference type="Pfam" id="PF08268"/>
    </source>
</evidence>
<dbReference type="NCBIfam" id="TIGR01640">
    <property type="entry name" value="F_box_assoc_1"/>
    <property type="match status" value="1"/>
</dbReference>
<dbReference type="Proteomes" id="UP000823775">
    <property type="component" value="Unassembled WGS sequence"/>
</dbReference>
<reference evidence="3 4" key="1">
    <citation type="journal article" date="2021" name="BMC Genomics">
        <title>Datura genome reveals duplications of psychoactive alkaloid biosynthetic genes and high mutation rate following tissue culture.</title>
        <authorList>
            <person name="Rajewski A."/>
            <person name="Carter-House D."/>
            <person name="Stajich J."/>
            <person name="Litt A."/>
        </authorList>
    </citation>
    <scope>NUCLEOTIDE SEQUENCE [LARGE SCALE GENOMIC DNA]</scope>
    <source>
        <strain evidence="3">AR-01</strain>
    </source>
</reference>
<sequence length="406" mass="47165">MAKVARRKVRQDKKPNKKKEISIRRTKTFSSIIKEEKWNAANGSEFNKLSADVLTSIFLKCSVKTLSISRCISKSWNEIIISPLFVRSHQKQQLVENGPQFLFMEPKHYKPRPSMCRSFVSVDMEGRYEELYTVAHPDDQIYCSQWRVCSGLVCLSTKRRIYLCNPAIHQLRELPNCSPSAIPGHNLFGFGYLDSRKEYKVVHFFHKGPRCLRSDVQLAQLRCEVFTLNDGGISNGRWKEIAEPPPYHPCLAGLLVNECMYWLARDEVQYYAQPRVISFDFVENGKFIAITCPSAFETLFGLNLMDLKGKVCLADYVNFRRSSILDLWILEDKISSTWVKEYSINLVSFMHKNIMNFCMPWNEELMFVSLGMIVFYDLKKKSSRGVKRFGIQHFEIYSKTLFSLDP</sequence>
<protein>
    <recommendedName>
        <fullName evidence="2">F-box associated beta-propeller type 3 domain-containing protein</fullName>
    </recommendedName>
</protein>
<gene>
    <name evidence="3" type="ORF">HAX54_013194</name>
</gene>
<dbReference type="InterPro" id="IPR036047">
    <property type="entry name" value="F-box-like_dom_sf"/>
</dbReference>
<dbReference type="PANTHER" id="PTHR31111">
    <property type="entry name" value="BNAA05G37150D PROTEIN-RELATED"/>
    <property type="match status" value="1"/>
</dbReference>
<feature type="domain" description="F-box associated beta-propeller type 3" evidence="2">
    <location>
        <begin position="128"/>
        <end position="393"/>
    </location>
</feature>
<dbReference type="EMBL" id="JACEIK010001789">
    <property type="protein sequence ID" value="MCD7472186.1"/>
    <property type="molecule type" value="Genomic_DNA"/>
</dbReference>
<evidence type="ECO:0000256" key="1">
    <source>
        <dbReference type="SAM" id="MobiDB-lite"/>
    </source>
</evidence>
<dbReference type="InterPro" id="IPR017451">
    <property type="entry name" value="F-box-assoc_interact_dom"/>
</dbReference>
<accession>A0ABS8TMQ9</accession>
<evidence type="ECO:0000313" key="4">
    <source>
        <dbReference type="Proteomes" id="UP000823775"/>
    </source>
</evidence>
<proteinExistence type="predicted"/>
<feature type="region of interest" description="Disordered" evidence="1">
    <location>
        <begin position="1"/>
        <end position="21"/>
    </location>
</feature>
<dbReference type="SUPFAM" id="SSF81383">
    <property type="entry name" value="F-box domain"/>
    <property type="match status" value="1"/>
</dbReference>